<sequence>MRTPSKLFRPVSTVSRTPSSRKRSANSGKWAPTTSRTAASLHGFAVPQPNSNISASEPFAGEDTRSPPAPRNLEQGSAAHSINVQAILEEAQPGRILAALKSSAELQNAIQEVPAATYVELLRLLSPAYFIEPYKELHAHLHPLTAHLNRILPLTIRMAQFAEQLDAIVKLRRRAGHRLGLAEYTQLLSCSASMGYGQMASFLWTEMGEDGIEPTVECYNYLMEAKVWDRAYIAKENHRVRSTQWIYDKRRRYPRNPGYRGYRTGKDGVRDQVHQLFRAMVASGLIPNEATFINVMTAASREWDMKTVKTTLQTVWGIDVDLLENDPGSHPPVSIYATSSPLHPTPRLLHAVAHIFGSNNDFSMALKLVDFVSQSYNIPIPQRVWQELLEWSFVLSLERFGDSGDSMVGKIPRNSPVKVFEVLTSSPYNASPNFKMYNILFKVAWIKQSKDTFDHMKSGRELFRETLRTRNRLFHRLLRRHGEIASTRNLNNPLDINPSRRSNQPDDDEVLPKPAHEYRLAPLFPSITCPGDYWDLYNTVKSLNIKVARELLYIQRWIRLILTRRKWRGTKEQWERLGVPNFIEEWKEFLPYQVFYHTKTGVVEFDPSSFWPEGHRWDLASFMLPLWDAENRLLSKSEQETFLDVAPELTTDDDAPGIMTGRS</sequence>
<evidence type="ECO:0000256" key="6">
    <source>
        <dbReference type="ARBA" id="ARBA00044493"/>
    </source>
</evidence>
<accession>C4JR98</accession>
<dbReference type="InterPro" id="IPR024319">
    <property type="entry name" value="ATPase_expression_mit"/>
</dbReference>
<dbReference type="GO" id="GO:0005739">
    <property type="term" value="C:mitochondrion"/>
    <property type="evidence" value="ECO:0007669"/>
    <property type="project" value="UniProtKB-SubCell"/>
</dbReference>
<evidence type="ECO:0000256" key="5">
    <source>
        <dbReference type="ARBA" id="ARBA00023128"/>
    </source>
</evidence>
<feature type="region of interest" description="Disordered" evidence="8">
    <location>
        <begin position="489"/>
        <end position="510"/>
    </location>
</feature>
<dbReference type="HOGENOM" id="CLU_351584_0_0_1"/>
<dbReference type="OrthoDB" id="185373at2759"/>
<gene>
    <name evidence="9" type="ORF">UREG_04987</name>
</gene>
<dbReference type="Proteomes" id="UP000002058">
    <property type="component" value="Unassembled WGS sequence"/>
</dbReference>
<dbReference type="InParanoid" id="C4JR98"/>
<dbReference type="PANTHER" id="PTHR47447">
    <property type="entry name" value="OS03G0856100 PROTEIN"/>
    <property type="match status" value="1"/>
</dbReference>
<proteinExistence type="inferred from homology"/>
<feature type="compositionally biased region" description="Polar residues" evidence="8">
    <location>
        <begin position="489"/>
        <end position="502"/>
    </location>
</feature>
<dbReference type="GeneID" id="8438041"/>
<keyword evidence="4" id="KW-0809">Transit peptide</keyword>
<comment type="similarity">
    <text evidence="2">Belongs to the CCM1 family.</text>
</comment>
<dbReference type="InterPro" id="IPR002885">
    <property type="entry name" value="PPR_rpt"/>
</dbReference>
<reference evidence="10" key="1">
    <citation type="journal article" date="2009" name="Genome Res.">
        <title>Comparative genomic analyses of the human fungal pathogens Coccidioides and their relatives.</title>
        <authorList>
            <person name="Sharpton T.J."/>
            <person name="Stajich J.E."/>
            <person name="Rounsley S.D."/>
            <person name="Gardner M.J."/>
            <person name="Wortman J.R."/>
            <person name="Jordar V.S."/>
            <person name="Maiti R."/>
            <person name="Kodira C.D."/>
            <person name="Neafsey D.E."/>
            <person name="Zeng Q."/>
            <person name="Hung C.-Y."/>
            <person name="McMahan C."/>
            <person name="Muszewska A."/>
            <person name="Grynberg M."/>
            <person name="Mandel M.A."/>
            <person name="Kellner E.M."/>
            <person name="Barker B.M."/>
            <person name="Galgiani J.N."/>
            <person name="Orbach M.J."/>
            <person name="Kirkland T.N."/>
            <person name="Cole G.T."/>
            <person name="Henn M.R."/>
            <person name="Birren B.W."/>
            <person name="Taylor J.W."/>
        </authorList>
    </citation>
    <scope>NUCLEOTIDE SEQUENCE [LARGE SCALE GENOMIC DNA]</scope>
    <source>
        <strain evidence="10">UAMH 1704</strain>
    </source>
</reference>
<dbReference type="Pfam" id="PF13812">
    <property type="entry name" value="PPR_3"/>
    <property type="match status" value="1"/>
</dbReference>
<name>C4JR98_UNCRE</name>
<dbReference type="VEuPathDB" id="FungiDB:UREG_04987"/>
<evidence type="ECO:0000256" key="3">
    <source>
        <dbReference type="ARBA" id="ARBA00022737"/>
    </source>
</evidence>
<keyword evidence="5" id="KW-0496">Mitochondrion</keyword>
<evidence type="ECO:0000256" key="4">
    <source>
        <dbReference type="ARBA" id="ARBA00022946"/>
    </source>
</evidence>
<keyword evidence="3" id="KW-0677">Repeat</keyword>
<keyword evidence="10" id="KW-1185">Reference proteome</keyword>
<evidence type="ECO:0000313" key="9">
    <source>
        <dbReference type="EMBL" id="EEP80145.1"/>
    </source>
</evidence>
<dbReference type="RefSeq" id="XP_002584298.1">
    <property type="nucleotide sequence ID" value="XM_002584252.1"/>
</dbReference>
<feature type="region of interest" description="Disordered" evidence="8">
    <location>
        <begin position="1"/>
        <end position="74"/>
    </location>
</feature>
<comment type="subcellular location">
    <subcellularLocation>
        <location evidence="1">Mitochondrion</location>
    </subcellularLocation>
</comment>
<dbReference type="Pfam" id="PF12921">
    <property type="entry name" value="ATP13"/>
    <property type="match status" value="1"/>
</dbReference>
<organism evidence="9 10">
    <name type="scientific">Uncinocarpus reesii (strain UAMH 1704)</name>
    <dbReference type="NCBI Taxonomy" id="336963"/>
    <lineage>
        <taxon>Eukaryota</taxon>
        <taxon>Fungi</taxon>
        <taxon>Dikarya</taxon>
        <taxon>Ascomycota</taxon>
        <taxon>Pezizomycotina</taxon>
        <taxon>Eurotiomycetes</taxon>
        <taxon>Eurotiomycetidae</taxon>
        <taxon>Onygenales</taxon>
        <taxon>Onygenaceae</taxon>
        <taxon>Uncinocarpus</taxon>
    </lineage>
</organism>
<dbReference type="InterPro" id="IPR011990">
    <property type="entry name" value="TPR-like_helical_dom_sf"/>
</dbReference>
<protein>
    <submittedName>
        <fullName evidence="9">Uncharacterized protein</fullName>
    </submittedName>
</protein>
<evidence type="ECO:0000256" key="7">
    <source>
        <dbReference type="ARBA" id="ARBA00044511"/>
    </source>
</evidence>
<comment type="subunit">
    <text evidence="7">Binds to mitochondrial small subunit 15S rRNA.</text>
</comment>
<dbReference type="PANTHER" id="PTHR47447:SF24">
    <property type="entry name" value="PENTATRICOPEPTIDE REPEAT-CONTAINING PROTEIN"/>
    <property type="match status" value="1"/>
</dbReference>
<dbReference type="OMA" id="SHFIEPH"/>
<dbReference type="Gene3D" id="1.25.40.10">
    <property type="entry name" value="Tetratricopeptide repeat domain"/>
    <property type="match status" value="1"/>
</dbReference>
<evidence type="ECO:0000256" key="1">
    <source>
        <dbReference type="ARBA" id="ARBA00004173"/>
    </source>
</evidence>
<evidence type="ECO:0000313" key="10">
    <source>
        <dbReference type="Proteomes" id="UP000002058"/>
    </source>
</evidence>
<dbReference type="KEGG" id="ure:UREG_04987"/>
<dbReference type="AlphaFoldDB" id="C4JR98"/>
<dbReference type="EMBL" id="CH476617">
    <property type="protein sequence ID" value="EEP80145.1"/>
    <property type="molecule type" value="Genomic_DNA"/>
</dbReference>
<dbReference type="eggNOG" id="ENOG502SN7Z">
    <property type="taxonomic scope" value="Eukaryota"/>
</dbReference>
<comment type="function">
    <text evidence="6">Regulates mitochondrial small subunit maturation by controlling 15S rRNA 5'-end processing. Localizes to the 5' precursor of the 15S rRNA in a position that is subsequently occupied by mS47 in the mature yeast mtSSU. Uses structure and sequence-specific RNA recognition, binding to a single-stranded region of the precursor and specifically recognizing bases -6 to -1. The exchange of Ccm1 for mS47 is coupled to the irreversible removal of precursor rRNA that is accompanied by conformational changes of the mitoribosomal proteins uS5m and mS26. These conformational changes signal completion of 5'-end rRNA processing through protection of the mature 5'-end of the 15S rRNA and stabilization of mS47. The removal of the 5' precursor together with the dissociation of Ccm1 may be catalyzed by the 5'-3' exoribonuclease Pet127. Involved in the specific removal of group I introns in mitochondrial encoded transcripts.</text>
</comment>
<dbReference type="STRING" id="336963.C4JR98"/>
<evidence type="ECO:0000256" key="2">
    <source>
        <dbReference type="ARBA" id="ARBA00006192"/>
    </source>
</evidence>
<evidence type="ECO:0000256" key="8">
    <source>
        <dbReference type="SAM" id="MobiDB-lite"/>
    </source>
</evidence>